<keyword evidence="2" id="KW-1185">Reference proteome</keyword>
<dbReference type="RefSeq" id="WP_275089406.1">
    <property type="nucleotide sequence ID" value="NZ_CP119078.1"/>
</dbReference>
<name>A0ABY8AVY9_9GAMM</name>
<evidence type="ECO:0000313" key="2">
    <source>
        <dbReference type="Proteomes" id="UP001222087"/>
    </source>
</evidence>
<dbReference type="Proteomes" id="UP001222087">
    <property type="component" value="Chromosome"/>
</dbReference>
<reference evidence="1 2" key="1">
    <citation type="submission" date="2023-02" db="EMBL/GenBank/DDBJ databases">
        <title>Genome Sequence of L. cardiaca H63T.</title>
        <authorList>
            <person name="Lopez A.E."/>
            <person name="Cianciotto N.P."/>
        </authorList>
    </citation>
    <scope>NUCLEOTIDE SEQUENCE [LARGE SCALE GENOMIC DNA]</scope>
    <source>
        <strain evidence="1 2">H63</strain>
    </source>
</reference>
<organism evidence="1 2">
    <name type="scientific">Legionella cardiaca</name>
    <dbReference type="NCBI Taxonomy" id="1071983"/>
    <lineage>
        <taxon>Bacteria</taxon>
        <taxon>Pseudomonadati</taxon>
        <taxon>Pseudomonadota</taxon>
        <taxon>Gammaproteobacteria</taxon>
        <taxon>Legionellales</taxon>
        <taxon>Legionellaceae</taxon>
        <taxon>Legionella</taxon>
    </lineage>
</organism>
<proteinExistence type="predicted"/>
<sequence length="83" mass="9408">MPNKPFAERLNKELDSMGLPLKSDERVEAFARLIKAPKYKAEAFLNGITLPDAKLLSIIGEELEVNPDWLIGKSEQKQKKTRV</sequence>
<evidence type="ECO:0000313" key="1">
    <source>
        <dbReference type="EMBL" id="WED43596.1"/>
    </source>
</evidence>
<dbReference type="InterPro" id="IPR010982">
    <property type="entry name" value="Lambda_DNA-bd_dom_sf"/>
</dbReference>
<dbReference type="EMBL" id="CP119078">
    <property type="protein sequence ID" value="WED43596.1"/>
    <property type="molecule type" value="Genomic_DNA"/>
</dbReference>
<dbReference type="Gene3D" id="1.10.260.40">
    <property type="entry name" value="lambda repressor-like DNA-binding domains"/>
    <property type="match status" value="1"/>
</dbReference>
<gene>
    <name evidence="1" type="ORF">PXX05_02130</name>
</gene>
<accession>A0ABY8AVY9</accession>
<protein>
    <submittedName>
        <fullName evidence="1">Uncharacterized protein</fullName>
    </submittedName>
</protein>